<dbReference type="EMBL" id="JAOPKB010000001">
    <property type="protein sequence ID" value="MCU4971121.1"/>
    <property type="molecule type" value="Genomic_DNA"/>
</dbReference>
<dbReference type="RefSeq" id="WP_338006624.1">
    <property type="nucleotide sequence ID" value="NZ_JAOPKB010000001.1"/>
</dbReference>
<proteinExistence type="predicted"/>
<reference evidence="1 2" key="1">
    <citation type="submission" date="2022-09" db="EMBL/GenBank/DDBJ databases">
        <title>Enrichment on poylsaccharides allowed isolation of novel metabolic and taxonomic groups of Haloarchaea.</title>
        <authorList>
            <person name="Sorokin D.Y."/>
            <person name="Elcheninov A.G."/>
            <person name="Khizhniak T.V."/>
            <person name="Kolganova T.V."/>
            <person name="Kublanov I.V."/>
        </authorList>
    </citation>
    <scope>NUCLEOTIDE SEQUENCE [LARGE SCALE GENOMIC DNA]</scope>
    <source>
        <strain evidence="1 2">AArc-m2/3/4</strain>
    </source>
</reference>
<keyword evidence="2" id="KW-1185">Reference proteome</keyword>
<dbReference type="Proteomes" id="UP001320972">
    <property type="component" value="Unassembled WGS sequence"/>
</dbReference>
<organism evidence="1 2">
    <name type="scientific">Natronoglomus mannanivorans</name>
    <dbReference type="NCBI Taxonomy" id="2979990"/>
    <lineage>
        <taxon>Archaea</taxon>
        <taxon>Methanobacteriati</taxon>
        <taxon>Methanobacteriota</taxon>
        <taxon>Stenosarchaea group</taxon>
        <taxon>Halobacteria</taxon>
        <taxon>Halobacteriales</taxon>
        <taxon>Natrialbaceae</taxon>
        <taxon>Natronoglomus</taxon>
    </lineage>
</organism>
<sequence length="244" mass="27736">MNEDLALELVDQVREEYEDSTIFGKEVDREVVENRHQESFEVLSQWLPVQYDWVEGDSLSDIHKIGMSSGISNIHKLERQFLIERLEEAENVPTVSLSEITHNNLVEALTEVFNPTTLYIPTSKPFLDVDSQRSIGSIVDSFSELERAHLNTDPENSMEALYAIRSDYIRITQCTRVPLDQSDWLPDRPIRDINGEISEHSLYCSYGSTNQIDADYVLAAASIPSSDPYIRDNAAVKISIDNLP</sequence>
<name>A0ABT2Q863_9EURY</name>
<evidence type="ECO:0000313" key="1">
    <source>
        <dbReference type="EMBL" id="MCU4971121.1"/>
    </source>
</evidence>
<gene>
    <name evidence="1" type="ORF">OB955_00010</name>
</gene>
<protein>
    <submittedName>
        <fullName evidence="1">Uncharacterized protein</fullName>
    </submittedName>
</protein>
<evidence type="ECO:0000313" key="2">
    <source>
        <dbReference type="Proteomes" id="UP001320972"/>
    </source>
</evidence>
<accession>A0ABT2Q863</accession>
<comment type="caution">
    <text evidence="1">The sequence shown here is derived from an EMBL/GenBank/DDBJ whole genome shotgun (WGS) entry which is preliminary data.</text>
</comment>